<sequence length="87" mass="9653">MQVTIIETFKYGVYLKAATTVIDGREQFLTGRMISGPGFAKFLSQFEDGMEREMTVEMSSTAFKMKGVMKLEKSAVAPSNQCEEVVA</sequence>
<keyword evidence="1" id="KW-0614">Plasmid</keyword>
<dbReference type="RefSeq" id="WP_154715408.1">
    <property type="nucleotide sequence ID" value="NZ_JAESOU010000019.1"/>
</dbReference>
<dbReference type="AlphaFoldDB" id="A0A1B1LRM0"/>
<geneLocation type="plasmid" evidence="1">
    <name>pVPS92-VEB</name>
</geneLocation>
<dbReference type="EMBL" id="KU356480">
    <property type="protein sequence ID" value="ANS55705.1"/>
    <property type="molecule type" value="Genomic_DNA"/>
</dbReference>
<protein>
    <submittedName>
        <fullName evidence="1">Uncharacterized protein</fullName>
    </submittedName>
</protein>
<name>A0A1B1LRM0_VIBPH</name>
<organism evidence="1">
    <name type="scientific">Vibrio parahaemolyticus</name>
    <dbReference type="NCBI Taxonomy" id="670"/>
    <lineage>
        <taxon>Bacteria</taxon>
        <taxon>Pseudomonadati</taxon>
        <taxon>Pseudomonadota</taxon>
        <taxon>Gammaproteobacteria</taxon>
        <taxon>Vibrionales</taxon>
        <taxon>Vibrionaceae</taxon>
        <taxon>Vibrio</taxon>
    </lineage>
</organism>
<evidence type="ECO:0000313" key="1">
    <source>
        <dbReference type="EMBL" id="ANS55705.1"/>
    </source>
</evidence>
<reference evidence="1" key="1">
    <citation type="journal article" date="2016" name="Antimicrob. Agents Chemother.">
        <title>Genetic Characterization of a blaVEB-2-carrying plasmid in Vibrio parahaemolyticus.</title>
        <authorList>
            <person name="Li R."/>
            <person name="Ye L."/>
            <person name="Zheng Z."/>
            <person name="Chan E.W."/>
            <person name="Chen S."/>
        </authorList>
    </citation>
    <scope>NUCLEOTIDE SEQUENCE</scope>
    <source>
        <strain evidence="1">VPS92</strain>
        <plasmid evidence="1">pVPS92-VEB</plasmid>
    </source>
</reference>
<accession>A0A1B1LRM0</accession>
<proteinExistence type="predicted"/>